<dbReference type="Proteomes" id="UP001497482">
    <property type="component" value="Chromosome 14"/>
</dbReference>
<dbReference type="FunFam" id="1.20.58.900:FF:000010">
    <property type="entry name" value="FYVE and coiled-coil domain containing 1"/>
    <property type="match status" value="1"/>
</dbReference>
<evidence type="ECO:0000256" key="3">
    <source>
        <dbReference type="ARBA" id="ARBA00022833"/>
    </source>
</evidence>
<dbReference type="GO" id="GO:0005776">
    <property type="term" value="C:autophagosome"/>
    <property type="evidence" value="ECO:0007669"/>
    <property type="project" value="TreeGrafter"/>
</dbReference>
<evidence type="ECO:0008006" key="11">
    <source>
        <dbReference type="Google" id="ProtNLM"/>
    </source>
</evidence>
<keyword evidence="2 4" id="KW-0863">Zinc-finger</keyword>
<evidence type="ECO:0000313" key="9">
    <source>
        <dbReference type="EMBL" id="CAL1580307.1"/>
    </source>
</evidence>
<name>A0AAV2JS10_KNICA</name>
<feature type="coiled-coil region" evidence="5">
    <location>
        <begin position="364"/>
        <end position="454"/>
    </location>
</feature>
<protein>
    <recommendedName>
        <fullName evidence="11">FYVE and coiled-coil domain containing 1b</fullName>
    </recommendedName>
</protein>
<evidence type="ECO:0000313" key="10">
    <source>
        <dbReference type="Proteomes" id="UP001497482"/>
    </source>
</evidence>
<dbReference type="PANTHER" id="PTHR46753:SF2">
    <property type="entry name" value="FYVE AND COILED-COIL DOMAIN-CONTAINING PROTEIN 1"/>
    <property type="match status" value="1"/>
</dbReference>
<keyword evidence="3" id="KW-0862">Zinc</keyword>
<dbReference type="InterPro" id="IPR000306">
    <property type="entry name" value="Znf_FYVE"/>
</dbReference>
<dbReference type="InterPro" id="IPR011011">
    <property type="entry name" value="Znf_FYVE_PHD"/>
</dbReference>
<dbReference type="GO" id="GO:0072383">
    <property type="term" value="P:plus-end-directed vesicle transport along microtubule"/>
    <property type="evidence" value="ECO:0007669"/>
    <property type="project" value="TreeGrafter"/>
</dbReference>
<feature type="coiled-coil region" evidence="5">
    <location>
        <begin position="262"/>
        <end position="303"/>
    </location>
</feature>
<dbReference type="InterPro" id="IPR036598">
    <property type="entry name" value="GOLD_dom_sf"/>
</dbReference>
<dbReference type="EMBL" id="OZ035836">
    <property type="protein sequence ID" value="CAL1580307.1"/>
    <property type="molecule type" value="Genomic_DNA"/>
</dbReference>
<dbReference type="SUPFAM" id="SSF101576">
    <property type="entry name" value="Supernatant protein factor (SPF), C-terminal domain"/>
    <property type="match status" value="1"/>
</dbReference>
<keyword evidence="5" id="KW-0175">Coiled coil</keyword>
<feature type="coiled-coil region" evidence="5">
    <location>
        <begin position="608"/>
        <end position="677"/>
    </location>
</feature>
<dbReference type="Pfam" id="PF01363">
    <property type="entry name" value="FYVE"/>
    <property type="match status" value="1"/>
</dbReference>
<dbReference type="CDD" id="cd17698">
    <property type="entry name" value="RUN_FYCO1"/>
    <property type="match status" value="1"/>
</dbReference>
<dbReference type="FunFam" id="2.60.120.680:FF:000004">
    <property type="entry name" value="FYVE and coiled-coil domain containing 1"/>
    <property type="match status" value="1"/>
</dbReference>
<feature type="domain" description="GOLD" evidence="8">
    <location>
        <begin position="1190"/>
        <end position="1295"/>
    </location>
</feature>
<evidence type="ECO:0000259" key="8">
    <source>
        <dbReference type="PROSITE" id="PS50866"/>
    </source>
</evidence>
<dbReference type="Pfam" id="PF02759">
    <property type="entry name" value="RUN"/>
    <property type="match status" value="1"/>
</dbReference>
<proteinExistence type="predicted"/>
<dbReference type="PROSITE" id="PS50178">
    <property type="entry name" value="ZF_FYVE"/>
    <property type="match status" value="1"/>
</dbReference>
<evidence type="ECO:0000256" key="5">
    <source>
        <dbReference type="SAM" id="Coils"/>
    </source>
</evidence>
<dbReference type="InterPro" id="IPR017455">
    <property type="entry name" value="Znf_FYVE-rel"/>
</dbReference>
<dbReference type="InterPro" id="IPR037213">
    <property type="entry name" value="Run_dom_sf"/>
</dbReference>
<dbReference type="InterPro" id="IPR013083">
    <property type="entry name" value="Znf_RING/FYVE/PHD"/>
</dbReference>
<evidence type="ECO:0000259" key="7">
    <source>
        <dbReference type="PROSITE" id="PS50826"/>
    </source>
</evidence>
<evidence type="ECO:0000259" key="6">
    <source>
        <dbReference type="PROSITE" id="PS50178"/>
    </source>
</evidence>
<dbReference type="GO" id="GO:0005764">
    <property type="term" value="C:lysosome"/>
    <property type="evidence" value="ECO:0007669"/>
    <property type="project" value="TreeGrafter"/>
</dbReference>
<dbReference type="GO" id="GO:0008270">
    <property type="term" value="F:zinc ion binding"/>
    <property type="evidence" value="ECO:0007669"/>
    <property type="project" value="UniProtKB-KW"/>
</dbReference>
<dbReference type="SUPFAM" id="SSF57903">
    <property type="entry name" value="FYVE/PHD zinc finger"/>
    <property type="match status" value="1"/>
</dbReference>
<evidence type="ECO:0000256" key="4">
    <source>
        <dbReference type="PROSITE-ProRule" id="PRU00091"/>
    </source>
</evidence>
<dbReference type="InterPro" id="IPR047336">
    <property type="entry name" value="RUN_FYCO1"/>
</dbReference>
<dbReference type="PANTHER" id="PTHR46753">
    <property type="entry name" value="FYVE AND COILED-COIL DOMAIN-CONTAINING PROTEIN 1"/>
    <property type="match status" value="1"/>
</dbReference>
<feature type="domain" description="FYVE-type" evidence="6">
    <location>
        <begin position="1000"/>
        <end position="1057"/>
    </location>
</feature>
<dbReference type="Gene3D" id="3.30.40.10">
    <property type="entry name" value="Zinc/RING finger domain, C3HC4 (zinc finger)"/>
    <property type="match status" value="1"/>
</dbReference>
<dbReference type="PROSITE" id="PS50866">
    <property type="entry name" value="GOLD"/>
    <property type="match status" value="1"/>
</dbReference>
<keyword evidence="1" id="KW-0479">Metal-binding</keyword>
<evidence type="ECO:0000256" key="1">
    <source>
        <dbReference type="ARBA" id="ARBA00022723"/>
    </source>
</evidence>
<reference evidence="9 10" key="1">
    <citation type="submission" date="2024-04" db="EMBL/GenBank/DDBJ databases">
        <authorList>
            <person name="Waldvogel A.-M."/>
            <person name="Schoenle A."/>
        </authorList>
    </citation>
    <scope>NUCLEOTIDE SEQUENCE [LARGE SCALE GENOMIC DNA]</scope>
</reference>
<dbReference type="PROSITE" id="PS50826">
    <property type="entry name" value="RUN"/>
    <property type="match status" value="1"/>
</dbReference>
<feature type="domain" description="RUN" evidence="7">
    <location>
        <begin position="61"/>
        <end position="194"/>
    </location>
</feature>
<evidence type="ECO:0000256" key="2">
    <source>
        <dbReference type="ARBA" id="ARBA00022771"/>
    </source>
</evidence>
<dbReference type="Gene3D" id="2.60.120.680">
    <property type="entry name" value="GOLD domain"/>
    <property type="match status" value="1"/>
</dbReference>
<dbReference type="SMART" id="SM00064">
    <property type="entry name" value="FYVE"/>
    <property type="match status" value="1"/>
</dbReference>
<dbReference type="SUPFAM" id="SSF140741">
    <property type="entry name" value="RUN domain-like"/>
    <property type="match status" value="1"/>
</dbReference>
<feature type="coiled-coil region" evidence="5">
    <location>
        <begin position="717"/>
        <end position="800"/>
    </location>
</feature>
<organism evidence="9 10">
    <name type="scientific">Knipowitschia caucasica</name>
    <name type="common">Caucasian dwarf goby</name>
    <name type="synonym">Pomatoschistus caucasicus</name>
    <dbReference type="NCBI Taxonomy" id="637954"/>
    <lineage>
        <taxon>Eukaryota</taxon>
        <taxon>Metazoa</taxon>
        <taxon>Chordata</taxon>
        <taxon>Craniata</taxon>
        <taxon>Vertebrata</taxon>
        <taxon>Euteleostomi</taxon>
        <taxon>Actinopterygii</taxon>
        <taxon>Neopterygii</taxon>
        <taxon>Teleostei</taxon>
        <taxon>Neoteleostei</taxon>
        <taxon>Acanthomorphata</taxon>
        <taxon>Gobiaria</taxon>
        <taxon>Gobiiformes</taxon>
        <taxon>Gobioidei</taxon>
        <taxon>Gobiidae</taxon>
        <taxon>Gobiinae</taxon>
        <taxon>Knipowitschia</taxon>
    </lineage>
</organism>
<sequence length="1307" mass="148826">MNSAFCCFTTPRNILHFNPFLLLRMASSSVGDNQLQRIIRDLQDAVTELSKEHKDCGEPITDDSPNLHKFFYKLEYLLQFDQKEKSTFLGQRKDYWDYFCECLIKIKGANDGIRFVKSIPELKTSLGKGRAFIRYCLVHQRLADTLQQCLINQRVTSDWYYARSPFLKSFLTADIINHLYELNQIHFDVAARGYDLDADWPSFARRTLGPAGAYSWRPPSRCSSVNSLVSSLSQAQEFGAIPDLGHSLLEDLGELGEPCSLAENLRIELDQSEAKQQELLVQVRELEQEAGKLKVVINDLKGQLQQSLNQNTENHLQNVQEKCELRDRLCTSENRNMELLTKLDEALKEKGQQTASYCNSAWKMQEVLDKLKLSEQEKVDAKKEAEEKQRHIESLSKELKHKQDELRNCEEKLAQVKAKADGERELALKRLEELQSAVEQLAMLKASEKHLKERLDTANISVEDREKKLLDENLYLEEIVEKVMMQKYELEEQLKIVERENGEVLEARSLLAKELAVIREERDLLVARETMLSRNVNVSQRGNEDLLGKLQVTEDKLKEQTVQCAILQARVTELEGRVAELHCEKGAAESNEKMQKSLIESKDAPFRLVIAEAQLEMNLKELHRLQEEVVILRSQLQTGTEEKIKAQALQEVSESSREDLRSLAEQLKGQVEALNRRHVDEILRSREREEALARERDGEAQARIGLATEVTSSRDEMDRLKRRYDTLCLENADAREALHRANTETAELGVHVCMLTAENEEARLKLDGLCSRLEEMEDEADALNATIEQLQQENRDLLRKSRADGAVPGSALHQARRETEALQAASEGEIRALRFQISSHEINHSNQIQVVNQDLQEVRLQLDSEQRRVADLESRLTKAEAQNHRHCQQIEEKNIQMAQSENLIQQKENELIYLKGNLSRSEEARAAAENACKELSENLRRVTQDRKSVDQKTTAELDDLYRTKINLEERLIELIREKDTLWQRTDALEFEQKLRDEEMERDVNHCVSCLSPFSFWLRKYTCRLCGRPFCYYCCSNSVSTQQGPTERCCQDCYNQHSAVIERHPQEEPVNYSSSSPATPLSRLLQAGRAATSLVTGADAAAKQDDGVFDIITEEEVSCVYDSDSFLTACTSTHGQQGAAQLNSSVSAGDLASEDPEDSGAMVQDAEIGLLKSGELTVRIPFSLDDISSFGDSYRELFIKSSCYSVLPLSVSSAGPTVSWTFTSEPKSISFSVVFRESAELPLEQAKVLIPLTRCDSHKETIQGELKVRHPGEYTLIFDNSFSRFISKKVQYHLSVDKPVVYDGSDLL</sequence>
<accession>A0AAV2JS10</accession>
<dbReference type="GO" id="GO:0005770">
    <property type="term" value="C:late endosome"/>
    <property type="evidence" value="ECO:0007669"/>
    <property type="project" value="TreeGrafter"/>
</dbReference>
<dbReference type="GO" id="GO:1901098">
    <property type="term" value="P:positive regulation of autophagosome maturation"/>
    <property type="evidence" value="ECO:0007669"/>
    <property type="project" value="TreeGrafter"/>
</dbReference>
<gene>
    <name evidence="9" type="ORF">KC01_LOCUS11171</name>
</gene>
<keyword evidence="10" id="KW-1185">Reference proteome</keyword>
<dbReference type="InterPro" id="IPR004012">
    <property type="entry name" value="Run_dom"/>
</dbReference>
<feature type="coiled-coil region" evidence="5">
    <location>
        <begin position="848"/>
        <end position="977"/>
    </location>
</feature>
<feature type="coiled-coil region" evidence="5">
    <location>
        <begin position="543"/>
        <end position="584"/>
    </location>
</feature>
<dbReference type="InterPro" id="IPR009038">
    <property type="entry name" value="GOLD_dom"/>
</dbReference>
<dbReference type="Gene3D" id="1.20.58.900">
    <property type="match status" value="1"/>
</dbReference>